<dbReference type="AlphaFoldDB" id="A0A919MD17"/>
<feature type="compositionally biased region" description="Basic and acidic residues" evidence="1">
    <location>
        <begin position="771"/>
        <end position="913"/>
    </location>
</feature>
<organism evidence="2 3">
    <name type="scientific">Paractinoplanes ferrugineus</name>
    <dbReference type="NCBI Taxonomy" id="113564"/>
    <lineage>
        <taxon>Bacteria</taxon>
        <taxon>Bacillati</taxon>
        <taxon>Actinomycetota</taxon>
        <taxon>Actinomycetes</taxon>
        <taxon>Micromonosporales</taxon>
        <taxon>Micromonosporaceae</taxon>
        <taxon>Paractinoplanes</taxon>
    </lineage>
</organism>
<sequence>MDESGHSGDTGAAEGGNGADSRERARVNGWATQDSPWSNTGAALDAETDVPAWRRATPFPRNQAFPPPDRGYTPGQPNPLQSIPVQPASAAPAPTPAPTPPGFVDAQQSGEIPPSVAPTNGQNWSDTRPRYSDLLAHLTPPGGEPARAPVPRTESTNDPTSPGELRSGELRPGEFRRGELGLGSRAMTEPGAGPRSVAERLVPERSMPERSMTERVVSAMSEQTLGSDPRPVSGGERDAAGRPTSLRSAEPRRYDMPAPSSAPPYPYEGDLDDSRPASALPAAPVQQRAAVPLVRPAAPAVRRPDWSAPEPPRTQSPAAPVAAPSLARPSYDPSSFPRRVSYDSGPAAEPSGYVPPPAYASFGSPAAGTGGPAEPGTRGLPQRVPAQPDVPRVPEPPLTEPTAETPELARIATHLRRGSTVQPREREEGFDVQAILTAVRGVDGVRDASLRATPSGAHSLRLDLAEGADPAEVSRRVARLLQDRMGLDAAMKGDTAPMPTAQRSAPPAPAPPTALTQPTAPAQPSATAQRGASAQPAPTAQPAAQHSAPTAPRSGPPAAPSAAAPAPERLAERVRPARDERPADLVPPGRAPELYGTDTDAYRADADAYRAAPKPRRADAESYQSGAAPYRADAEPYQADAEPYQADAEPYQAGGEPRRTDTQPYSADAESYQAGTESRRADAETYPASPGSRRADAEARRVAPEPYRDDAESRRADAEPYGSDPEARRPDPSRAELSRTELSRTELSRFEPSHGGLSHGGLSHGGLSRTEQSRNEQAREEQTREEQSHGKQSHGEPSREEQAHGEPFREEQSHGEPSRTELSRNDQSRNEQSRNELSRNELSRDEMSRNESPRNEPSRAELSRAELSRAELSRAEPESRRAEPYRAESESRRAEQYRAAESGLRRDESRADDVVPADDDPGPPRPLYPGERPGPRILIENVHVNTYGTDASVEVHLAVGGRTASGVADGPAVDGYLLRLCAMATAGAVNDLLNESDHPDGPARCFVEHAALVPFGNAQVAVVVLLLSCNSWVEQLAGSSVVSGDDRHAMVRATLAAVNRRLEALLSQ</sequence>
<dbReference type="Proteomes" id="UP000598174">
    <property type="component" value="Unassembled WGS sequence"/>
</dbReference>
<comment type="caution">
    <text evidence="2">The sequence shown here is derived from an EMBL/GenBank/DDBJ whole genome shotgun (WGS) entry which is preliminary data.</text>
</comment>
<name>A0A919MD17_9ACTN</name>
<feature type="compositionally biased region" description="Low complexity" evidence="1">
    <location>
        <begin position="279"/>
        <end position="301"/>
    </location>
</feature>
<feature type="region of interest" description="Disordered" evidence="1">
    <location>
        <begin position="488"/>
        <end position="934"/>
    </location>
</feature>
<proteinExistence type="predicted"/>
<feature type="compositionally biased region" description="Basic and acidic residues" evidence="1">
    <location>
        <begin position="166"/>
        <end position="179"/>
    </location>
</feature>
<feature type="compositionally biased region" description="Polar residues" evidence="1">
    <location>
        <begin position="30"/>
        <end position="41"/>
    </location>
</feature>
<feature type="compositionally biased region" description="Basic and acidic residues" evidence="1">
    <location>
        <begin position="569"/>
        <end position="583"/>
    </location>
</feature>
<reference evidence="2" key="1">
    <citation type="submission" date="2021-01" db="EMBL/GenBank/DDBJ databases">
        <title>Whole genome shotgun sequence of Actinoplanes ferrugineus NBRC 15555.</title>
        <authorList>
            <person name="Komaki H."/>
            <person name="Tamura T."/>
        </authorList>
    </citation>
    <scope>NUCLEOTIDE SEQUENCE</scope>
    <source>
        <strain evidence="2">NBRC 15555</strain>
    </source>
</reference>
<keyword evidence="3" id="KW-1185">Reference proteome</keyword>
<evidence type="ECO:0000256" key="1">
    <source>
        <dbReference type="SAM" id="MobiDB-lite"/>
    </source>
</evidence>
<gene>
    <name evidence="2" type="ORF">Afe05nite_19390</name>
</gene>
<feature type="compositionally biased region" description="Basic and acidic residues" evidence="1">
    <location>
        <begin position="725"/>
        <end position="752"/>
    </location>
</feature>
<evidence type="ECO:0000313" key="2">
    <source>
        <dbReference type="EMBL" id="GIE10099.1"/>
    </source>
</evidence>
<evidence type="ECO:0000313" key="3">
    <source>
        <dbReference type="Proteomes" id="UP000598174"/>
    </source>
</evidence>
<dbReference type="EMBL" id="BOMM01000014">
    <property type="protein sequence ID" value="GIE10099.1"/>
    <property type="molecule type" value="Genomic_DNA"/>
</dbReference>
<feature type="compositionally biased region" description="Low complexity" evidence="1">
    <location>
        <begin position="316"/>
        <end position="330"/>
    </location>
</feature>
<accession>A0A919MD17</accession>
<feature type="compositionally biased region" description="Basic and acidic residues" evidence="1">
    <location>
        <begin position="197"/>
        <end position="213"/>
    </location>
</feature>
<feature type="compositionally biased region" description="Basic and acidic residues" evidence="1">
    <location>
        <begin position="693"/>
        <end position="718"/>
    </location>
</feature>
<feature type="compositionally biased region" description="Low complexity" evidence="1">
    <location>
        <begin position="513"/>
        <end position="553"/>
    </location>
</feature>
<feature type="region of interest" description="Disordered" evidence="1">
    <location>
        <begin position="1"/>
        <end position="408"/>
    </location>
</feature>
<protein>
    <submittedName>
        <fullName evidence="2">Uncharacterized protein</fullName>
    </submittedName>
</protein>
<feature type="compositionally biased region" description="Polar residues" evidence="1">
    <location>
        <begin position="117"/>
        <end position="126"/>
    </location>
</feature>